<proteinExistence type="predicted"/>
<gene>
    <name evidence="1" type="ORF">I4F81_008903</name>
</gene>
<protein>
    <submittedName>
        <fullName evidence="1">Uncharacterized protein</fullName>
    </submittedName>
</protein>
<evidence type="ECO:0000313" key="2">
    <source>
        <dbReference type="Proteomes" id="UP000798662"/>
    </source>
</evidence>
<evidence type="ECO:0000313" key="1">
    <source>
        <dbReference type="EMBL" id="KAK1866383.1"/>
    </source>
</evidence>
<sequence>MTLSDYDSGLIFRMGRPDFLALLAIVRGGLETDEKMAVLATGAPIPPNAGSFSRCFERKSYLFARDGRNSVRGCVSAFDGIAVRIRRPTFSDAPNPIAYYNREGCFFALNVQAASGANFKFQLVSAVVTGSCHDRVAFLACGLARHLARDSAMPDGSWIAVDDAYVAGGTPLMPWPSRDLLRERHGFGYYPSSSRMFVEQVLGQLVGPRGILRTPIRISLRDATRTVRVCAKLRNFLVDRCSPVP</sequence>
<organism evidence="1 2">
    <name type="scientific">Pyropia yezoensis</name>
    <name type="common">Susabi-nori</name>
    <name type="synonym">Porphyra yezoensis</name>
    <dbReference type="NCBI Taxonomy" id="2788"/>
    <lineage>
        <taxon>Eukaryota</taxon>
        <taxon>Rhodophyta</taxon>
        <taxon>Bangiophyceae</taxon>
        <taxon>Bangiales</taxon>
        <taxon>Bangiaceae</taxon>
        <taxon>Pyropia</taxon>
    </lineage>
</organism>
<dbReference type="EMBL" id="CM020619">
    <property type="protein sequence ID" value="KAK1866383.1"/>
    <property type="molecule type" value="Genomic_DNA"/>
</dbReference>
<keyword evidence="2" id="KW-1185">Reference proteome</keyword>
<dbReference type="Proteomes" id="UP000798662">
    <property type="component" value="Chromosome 2"/>
</dbReference>
<name>A0ACC3C928_PYRYE</name>
<reference evidence="1" key="1">
    <citation type="submission" date="2019-11" db="EMBL/GenBank/DDBJ databases">
        <title>Nori genome reveals adaptations in red seaweeds to the harsh intertidal environment.</title>
        <authorList>
            <person name="Wang D."/>
            <person name="Mao Y."/>
        </authorList>
    </citation>
    <scope>NUCLEOTIDE SEQUENCE</scope>
    <source>
        <tissue evidence="1">Gametophyte</tissue>
    </source>
</reference>
<comment type="caution">
    <text evidence="1">The sequence shown here is derived from an EMBL/GenBank/DDBJ whole genome shotgun (WGS) entry which is preliminary data.</text>
</comment>
<accession>A0ACC3C928</accession>